<evidence type="ECO:0000313" key="3">
    <source>
        <dbReference type="Proteomes" id="UP000654370"/>
    </source>
</evidence>
<keyword evidence="3" id="KW-1185">Reference proteome</keyword>
<gene>
    <name evidence="2" type="ORF">INT43_009155</name>
</gene>
<dbReference type="SUPFAM" id="SSF82708">
    <property type="entry name" value="R3H domain"/>
    <property type="match status" value="1"/>
</dbReference>
<dbReference type="EMBL" id="JAEPQZ010000021">
    <property type="protein sequence ID" value="KAG2171494.1"/>
    <property type="molecule type" value="Genomic_DNA"/>
</dbReference>
<dbReference type="GO" id="GO:0003676">
    <property type="term" value="F:nucleic acid binding"/>
    <property type="evidence" value="ECO:0007669"/>
    <property type="project" value="InterPro"/>
</dbReference>
<evidence type="ECO:0000313" key="2">
    <source>
        <dbReference type="EMBL" id="KAG2171494.1"/>
    </source>
</evidence>
<dbReference type="InterPro" id="IPR039629">
    <property type="entry name" value="R3HDM4"/>
</dbReference>
<evidence type="ECO:0000256" key="1">
    <source>
        <dbReference type="SAM" id="MobiDB-lite"/>
    </source>
</evidence>
<dbReference type="InterPro" id="IPR036867">
    <property type="entry name" value="R3H_dom_sf"/>
</dbReference>
<comment type="caution">
    <text evidence="2">The sequence shown here is derived from an EMBL/GenBank/DDBJ whole genome shotgun (WGS) entry which is preliminary data.</text>
</comment>
<sequence>MLSSSVIFTTTTSSPVQDHTHASALAQERKKRFWLERDSLAKRNQLLVGKEGSRRRQRWDNNNFTDHPFAKLNPADLRPPGYAERPKFHWTDDEAIANVTSEDIDRACRSMELPTFSHTEDPHPLQRSVRHDLKKSHIPQGLVAFYDEQIRQFMERSIIKDVDSLEQDWVLVDESAKSQPTETAPSSEVIPQSNEHSVYLVWEIGDRFSRWIVHTMSQFYNLSSFSECTTTQDQRRLTYVCYPEHAEHLTKFTLDGKAELESSSLPSPTINTTPDKSFYSYLFR</sequence>
<dbReference type="Proteomes" id="UP000654370">
    <property type="component" value="Unassembled WGS sequence"/>
</dbReference>
<proteinExistence type="predicted"/>
<dbReference type="OrthoDB" id="10256743at2759"/>
<reference evidence="2" key="1">
    <citation type="submission" date="2020-12" db="EMBL/GenBank/DDBJ databases">
        <title>Metabolic potential, ecology and presence of endohyphal bacteria is reflected in genomic diversity of Mucoromycotina.</title>
        <authorList>
            <person name="Muszewska A."/>
            <person name="Okrasinska A."/>
            <person name="Steczkiewicz K."/>
            <person name="Drgas O."/>
            <person name="Orlowska M."/>
            <person name="Perlinska-Lenart U."/>
            <person name="Aleksandrzak-Piekarczyk T."/>
            <person name="Szatraj K."/>
            <person name="Zielenkiewicz U."/>
            <person name="Pilsyk S."/>
            <person name="Malc E."/>
            <person name="Mieczkowski P."/>
            <person name="Kruszewska J.S."/>
            <person name="Biernat P."/>
            <person name="Pawlowska J."/>
        </authorList>
    </citation>
    <scope>NUCLEOTIDE SEQUENCE</scope>
    <source>
        <strain evidence="2">WA0000067209</strain>
    </source>
</reference>
<protein>
    <recommendedName>
        <fullName evidence="4">R3H-associated N-terminal domain-containing protein</fullName>
    </recommendedName>
</protein>
<dbReference type="PANTHER" id="PTHR32019:SF2">
    <property type="entry name" value="R3H DOMAIN-CONTAINING PROTEIN 4"/>
    <property type="match status" value="1"/>
</dbReference>
<accession>A0A8H7PCQ6</accession>
<dbReference type="AlphaFoldDB" id="A0A8H7PCQ6"/>
<organism evidence="2 3">
    <name type="scientific">Mortierella isabellina</name>
    <name type="common">Filamentous fungus</name>
    <name type="synonym">Umbelopsis isabellina</name>
    <dbReference type="NCBI Taxonomy" id="91625"/>
    <lineage>
        <taxon>Eukaryota</taxon>
        <taxon>Fungi</taxon>
        <taxon>Fungi incertae sedis</taxon>
        <taxon>Mucoromycota</taxon>
        <taxon>Mucoromycotina</taxon>
        <taxon>Umbelopsidomycetes</taxon>
        <taxon>Umbelopsidales</taxon>
        <taxon>Umbelopsidaceae</taxon>
        <taxon>Umbelopsis</taxon>
    </lineage>
</organism>
<evidence type="ECO:0008006" key="4">
    <source>
        <dbReference type="Google" id="ProtNLM"/>
    </source>
</evidence>
<dbReference type="PANTHER" id="PTHR32019">
    <property type="entry name" value="R3H DOMAIN-CONTAINING PROTEIN 4"/>
    <property type="match status" value="1"/>
</dbReference>
<name>A0A8H7PCQ6_MORIS</name>
<feature type="region of interest" description="Disordered" evidence="1">
    <location>
        <begin position="49"/>
        <end position="80"/>
    </location>
</feature>